<accession>W7HLR7</accession>
<feature type="region of interest" description="Disordered" evidence="1">
    <location>
        <begin position="71"/>
        <end position="153"/>
    </location>
</feature>
<dbReference type="Proteomes" id="UP000024837">
    <property type="component" value="Unassembled WGS sequence"/>
</dbReference>
<feature type="region of interest" description="Disordered" evidence="1">
    <location>
        <begin position="222"/>
        <end position="257"/>
    </location>
</feature>
<feature type="compositionally biased region" description="Low complexity" evidence="1">
    <location>
        <begin position="83"/>
        <end position="97"/>
    </location>
</feature>
<dbReference type="AlphaFoldDB" id="W7HLR7"/>
<feature type="compositionally biased region" description="Low complexity" evidence="1">
    <location>
        <begin position="106"/>
        <end position="125"/>
    </location>
</feature>
<name>W7HLR7_9PEZI</name>
<organism evidence="2 3">
    <name type="scientific">Drechslerella stenobrocha 248</name>
    <dbReference type="NCBI Taxonomy" id="1043628"/>
    <lineage>
        <taxon>Eukaryota</taxon>
        <taxon>Fungi</taxon>
        <taxon>Dikarya</taxon>
        <taxon>Ascomycota</taxon>
        <taxon>Pezizomycotina</taxon>
        <taxon>Orbiliomycetes</taxon>
        <taxon>Orbiliales</taxon>
        <taxon>Orbiliaceae</taxon>
        <taxon>Drechslerella</taxon>
    </lineage>
</organism>
<evidence type="ECO:0000313" key="2">
    <source>
        <dbReference type="EMBL" id="EWC44951.1"/>
    </source>
</evidence>
<proteinExistence type="predicted"/>
<dbReference type="EMBL" id="KI966433">
    <property type="protein sequence ID" value="EWC44951.1"/>
    <property type="molecule type" value="Genomic_DNA"/>
</dbReference>
<evidence type="ECO:0000256" key="1">
    <source>
        <dbReference type="SAM" id="MobiDB-lite"/>
    </source>
</evidence>
<feature type="region of interest" description="Disordered" evidence="1">
    <location>
        <begin position="278"/>
        <end position="297"/>
    </location>
</feature>
<dbReference type="HOGENOM" id="CLU_762965_0_0_1"/>
<sequence>MAAPRDTGKGKAQEENPTTTPLLDSEEFSQSEREALADPDFHTSMASFFADHVESSLPVGRQIAPAVSRQTLRAATNVAGPSGPNTSTPTAGATAPSVERPSTPPSSSQARGTSGAGSSAAAAGSQDPKTPTRQILPARPSRPPPPARPTSSLPITDLLDKIAAGRHNLGLGDGADLSRLGGRYHERIRDVASSLAAAISSPTQPPAPLPVVRLPPPPARVTVLPSSSPSSTVPPTGAPARPMAPMRAPRASSTASAAAVSTAPAQVVSAPGAPAGLGSAAPVVAPSASSSSTVPPSAVPVRRMASMRAPRASSTASAAAVSTAPRWSAHPGLQWALHPLRQWFPLRFLFSPPLAHRVVILHR</sequence>
<feature type="region of interest" description="Disordered" evidence="1">
    <location>
        <begin position="1"/>
        <end position="39"/>
    </location>
</feature>
<evidence type="ECO:0000313" key="3">
    <source>
        <dbReference type="Proteomes" id="UP000024837"/>
    </source>
</evidence>
<protein>
    <submittedName>
        <fullName evidence="2">Uncharacterized protein</fullName>
    </submittedName>
</protein>
<reference evidence="2 3" key="1">
    <citation type="submission" date="2013-05" db="EMBL/GenBank/DDBJ databases">
        <title>Drechslerella stenobrocha genome reveals carnivorous origination and mechanical trapping mechanism of predatory fungi.</title>
        <authorList>
            <person name="Liu X."/>
            <person name="Zhang W."/>
            <person name="Liu K."/>
        </authorList>
    </citation>
    <scope>NUCLEOTIDE SEQUENCE [LARGE SCALE GENOMIC DNA]</scope>
    <source>
        <strain evidence="2 3">248</strain>
    </source>
</reference>
<gene>
    <name evidence="2" type="ORF">DRE_01010</name>
</gene>
<feature type="compositionally biased region" description="Basic and acidic residues" evidence="1">
    <location>
        <begin position="1"/>
        <end position="14"/>
    </location>
</feature>
<keyword evidence="3" id="KW-1185">Reference proteome</keyword>
<feature type="compositionally biased region" description="Basic and acidic residues" evidence="1">
    <location>
        <begin position="30"/>
        <end position="39"/>
    </location>
</feature>